<proteinExistence type="predicted"/>
<feature type="region of interest" description="Disordered" evidence="1">
    <location>
        <begin position="74"/>
        <end position="104"/>
    </location>
</feature>
<dbReference type="KEGG" id="clup:CLUP02_06648"/>
<dbReference type="EMBL" id="CP019475">
    <property type="protein sequence ID" value="UQC81162.1"/>
    <property type="molecule type" value="Genomic_DNA"/>
</dbReference>
<feature type="compositionally biased region" description="Polar residues" evidence="1">
    <location>
        <begin position="77"/>
        <end position="89"/>
    </location>
</feature>
<dbReference type="GeneID" id="73340657"/>
<accession>A0A9Q8SPJ8</accession>
<keyword evidence="3" id="KW-1185">Reference proteome</keyword>
<evidence type="ECO:0000256" key="1">
    <source>
        <dbReference type="SAM" id="MobiDB-lite"/>
    </source>
</evidence>
<protein>
    <submittedName>
        <fullName evidence="2">Uncharacterized protein</fullName>
    </submittedName>
</protein>
<evidence type="ECO:0000313" key="3">
    <source>
        <dbReference type="Proteomes" id="UP000830671"/>
    </source>
</evidence>
<evidence type="ECO:0000313" key="2">
    <source>
        <dbReference type="EMBL" id="UQC81162.1"/>
    </source>
</evidence>
<name>A0A9Q8SPJ8_9PEZI</name>
<organism evidence="2 3">
    <name type="scientific">Colletotrichum lupini</name>
    <dbReference type="NCBI Taxonomy" id="145971"/>
    <lineage>
        <taxon>Eukaryota</taxon>
        <taxon>Fungi</taxon>
        <taxon>Dikarya</taxon>
        <taxon>Ascomycota</taxon>
        <taxon>Pezizomycotina</taxon>
        <taxon>Sordariomycetes</taxon>
        <taxon>Hypocreomycetidae</taxon>
        <taxon>Glomerellales</taxon>
        <taxon>Glomerellaceae</taxon>
        <taxon>Colletotrichum</taxon>
        <taxon>Colletotrichum acutatum species complex</taxon>
    </lineage>
</organism>
<dbReference type="AlphaFoldDB" id="A0A9Q8SPJ8"/>
<dbReference type="Proteomes" id="UP000830671">
    <property type="component" value="Chromosome 3"/>
</dbReference>
<dbReference type="RefSeq" id="XP_049142790.1">
    <property type="nucleotide sequence ID" value="XM_049285647.1"/>
</dbReference>
<sequence length="130" mass="14457">MPLVMHQMFRPGISPNHVSGSQKRRIQIRHRTITNLTPKTVDHDTINLVSAPPAPSLRHPFPLNLRIRRVRPLRSPPSESITPAKTSPFSDIATAPSGQPMSLQQAPLSIPADRMTEFGDDFKTGLMSYV</sequence>
<gene>
    <name evidence="2" type="ORF">CLUP02_06648</name>
</gene>
<reference evidence="2" key="1">
    <citation type="journal article" date="2021" name="Mol. Plant Microbe Interact.">
        <title>Complete Genome Sequence of the Plant-Pathogenic Fungus Colletotrichum lupini.</title>
        <authorList>
            <person name="Baroncelli R."/>
            <person name="Pensec F."/>
            <person name="Da Lio D."/>
            <person name="Boufleur T."/>
            <person name="Vicente I."/>
            <person name="Sarrocco S."/>
            <person name="Picot A."/>
            <person name="Baraldi E."/>
            <person name="Sukno S."/>
            <person name="Thon M."/>
            <person name="Le Floch G."/>
        </authorList>
    </citation>
    <scope>NUCLEOTIDE SEQUENCE</scope>
    <source>
        <strain evidence="2">IMI 504893</strain>
    </source>
</reference>